<dbReference type="Gene3D" id="1.10.10.10">
    <property type="entry name" value="Winged helix-like DNA-binding domain superfamily/Winged helix DNA-binding domain"/>
    <property type="match status" value="1"/>
</dbReference>
<dbReference type="SMART" id="SM00345">
    <property type="entry name" value="HTH_GNTR"/>
    <property type="match status" value="1"/>
</dbReference>
<dbReference type="SUPFAM" id="SSF46785">
    <property type="entry name" value="Winged helix' DNA-binding domain"/>
    <property type="match status" value="1"/>
</dbReference>
<dbReference type="GO" id="GO:0003700">
    <property type="term" value="F:DNA-binding transcription factor activity"/>
    <property type="evidence" value="ECO:0007669"/>
    <property type="project" value="InterPro"/>
</dbReference>
<dbReference type="Proteomes" id="UP000664382">
    <property type="component" value="Unassembled WGS sequence"/>
</dbReference>
<evidence type="ECO:0000313" key="5">
    <source>
        <dbReference type="EMBL" id="MBO1900888.1"/>
    </source>
</evidence>
<dbReference type="EMBL" id="JAGDYM010000004">
    <property type="protein sequence ID" value="MBO1900888.1"/>
    <property type="molecule type" value="Genomic_DNA"/>
</dbReference>
<dbReference type="InterPro" id="IPR000524">
    <property type="entry name" value="Tscrpt_reg_HTH_GntR"/>
</dbReference>
<sequence length="138" mass="14108">MRDTERTDGAPHSDGLAFAVDRESAVPPSAQLRDAVLAGVGDGTLTPGQRLPTVRGLAARLGIAANTVAGAYRALERAGVIEGRGRAGTFVSLGDDPVAAEARRIALETAAALAELGVDRDEAIRLLTEAVAARPGRG</sequence>
<keyword evidence="3" id="KW-0804">Transcription</keyword>
<feature type="domain" description="HTH gntR-type" evidence="4">
    <location>
        <begin position="26"/>
        <end position="94"/>
    </location>
</feature>
<evidence type="ECO:0000256" key="3">
    <source>
        <dbReference type="ARBA" id="ARBA00023163"/>
    </source>
</evidence>
<gene>
    <name evidence="5" type="ORF">J4H92_02860</name>
</gene>
<name>A0A939MH95_9MICO</name>
<evidence type="ECO:0000313" key="6">
    <source>
        <dbReference type="Proteomes" id="UP000664382"/>
    </source>
</evidence>
<evidence type="ECO:0000256" key="1">
    <source>
        <dbReference type="ARBA" id="ARBA00023015"/>
    </source>
</evidence>
<evidence type="ECO:0000259" key="4">
    <source>
        <dbReference type="PROSITE" id="PS50949"/>
    </source>
</evidence>
<evidence type="ECO:0000256" key="2">
    <source>
        <dbReference type="ARBA" id="ARBA00023125"/>
    </source>
</evidence>
<dbReference type="AlphaFoldDB" id="A0A939MH95"/>
<dbReference type="CDD" id="cd07377">
    <property type="entry name" value="WHTH_GntR"/>
    <property type="match status" value="1"/>
</dbReference>
<reference evidence="5" key="1">
    <citation type="submission" date="2021-03" db="EMBL/GenBank/DDBJ databases">
        <title>Leucobacter chromiisoli sp. nov., isolated from chromium-containing soil of chemical plant.</title>
        <authorList>
            <person name="Xu Z."/>
        </authorList>
    </citation>
    <scope>NUCLEOTIDE SEQUENCE</scope>
    <source>
        <strain evidence="5">S27</strain>
    </source>
</reference>
<dbReference type="InterPro" id="IPR036388">
    <property type="entry name" value="WH-like_DNA-bd_sf"/>
</dbReference>
<dbReference type="PROSITE" id="PS50949">
    <property type="entry name" value="HTH_GNTR"/>
    <property type="match status" value="1"/>
</dbReference>
<accession>A0A939MH95</accession>
<dbReference type="InterPro" id="IPR036390">
    <property type="entry name" value="WH_DNA-bd_sf"/>
</dbReference>
<keyword evidence="6" id="KW-1185">Reference proteome</keyword>
<dbReference type="PANTHER" id="PTHR38445">
    <property type="entry name" value="HTH-TYPE TRANSCRIPTIONAL REPRESSOR YTRA"/>
    <property type="match status" value="1"/>
</dbReference>
<keyword evidence="2" id="KW-0238">DNA-binding</keyword>
<protein>
    <submittedName>
        <fullName evidence="5">GntR family transcriptional regulator</fullName>
    </submittedName>
</protein>
<comment type="caution">
    <text evidence="5">The sequence shown here is derived from an EMBL/GenBank/DDBJ whole genome shotgun (WGS) entry which is preliminary data.</text>
</comment>
<organism evidence="5 6">
    <name type="scientific">Leucobacter weissii</name>
    <dbReference type="NCBI Taxonomy" id="1983706"/>
    <lineage>
        <taxon>Bacteria</taxon>
        <taxon>Bacillati</taxon>
        <taxon>Actinomycetota</taxon>
        <taxon>Actinomycetes</taxon>
        <taxon>Micrococcales</taxon>
        <taxon>Microbacteriaceae</taxon>
        <taxon>Leucobacter</taxon>
    </lineage>
</organism>
<dbReference type="GO" id="GO:0003677">
    <property type="term" value="F:DNA binding"/>
    <property type="evidence" value="ECO:0007669"/>
    <property type="project" value="UniProtKB-KW"/>
</dbReference>
<dbReference type="PANTHER" id="PTHR38445:SF9">
    <property type="entry name" value="HTH-TYPE TRANSCRIPTIONAL REPRESSOR YTRA"/>
    <property type="match status" value="1"/>
</dbReference>
<keyword evidence="1" id="KW-0805">Transcription regulation</keyword>
<dbReference type="Pfam" id="PF00392">
    <property type="entry name" value="GntR"/>
    <property type="match status" value="1"/>
</dbReference>
<proteinExistence type="predicted"/>